<keyword evidence="7" id="KW-0812">Transmembrane</keyword>
<evidence type="ECO:0000256" key="5">
    <source>
        <dbReference type="ARBA" id="ARBA00023137"/>
    </source>
</evidence>
<name>A0A5B9ML17_9BACT</name>
<dbReference type="KEGG" id="smam:Mal15_36730"/>
<dbReference type="NCBIfam" id="TIGR01007">
    <property type="entry name" value="eps_fam"/>
    <property type="match status" value="1"/>
</dbReference>
<dbReference type="InterPro" id="IPR027417">
    <property type="entry name" value="P-loop_NTPase"/>
</dbReference>
<evidence type="ECO:0000256" key="3">
    <source>
        <dbReference type="ARBA" id="ARBA00022777"/>
    </source>
</evidence>
<feature type="transmembrane region" description="Helical" evidence="7">
    <location>
        <begin position="36"/>
        <end position="58"/>
    </location>
</feature>
<feature type="coiled-coil region" evidence="6">
    <location>
        <begin position="300"/>
        <end position="480"/>
    </location>
</feature>
<reference evidence="9 10" key="1">
    <citation type="submission" date="2019-02" db="EMBL/GenBank/DDBJ databases">
        <title>Planctomycetal bacteria perform biofilm scaping via a novel small molecule.</title>
        <authorList>
            <person name="Jeske O."/>
            <person name="Boedeker C."/>
            <person name="Wiegand S."/>
            <person name="Breitling P."/>
            <person name="Kallscheuer N."/>
            <person name="Jogler M."/>
            <person name="Rohde M."/>
            <person name="Petersen J."/>
            <person name="Medema M.H."/>
            <person name="Surup F."/>
            <person name="Jogler C."/>
        </authorList>
    </citation>
    <scope>NUCLEOTIDE SEQUENCE [LARGE SCALE GENOMIC DNA]</scope>
    <source>
        <strain evidence="9 10">Mal15</strain>
    </source>
</reference>
<keyword evidence="7" id="KW-0472">Membrane</keyword>
<dbReference type="AlphaFoldDB" id="A0A5B9ML17"/>
<evidence type="ECO:0000256" key="7">
    <source>
        <dbReference type="SAM" id="Phobius"/>
    </source>
</evidence>
<keyword evidence="7" id="KW-1133">Transmembrane helix</keyword>
<dbReference type="EMBL" id="CP036264">
    <property type="protein sequence ID" value="QEF99607.1"/>
    <property type="molecule type" value="Genomic_DNA"/>
</dbReference>
<dbReference type="InterPro" id="IPR050445">
    <property type="entry name" value="Bact_polysacc_biosynth/exp"/>
</dbReference>
<dbReference type="EC" id="2.7.10.2" evidence="9"/>
<dbReference type="InterPro" id="IPR005702">
    <property type="entry name" value="Wzc-like_C"/>
</dbReference>
<dbReference type="Proteomes" id="UP000321353">
    <property type="component" value="Chromosome"/>
</dbReference>
<dbReference type="RefSeq" id="WP_147868974.1">
    <property type="nucleotide sequence ID" value="NZ_CP036264.1"/>
</dbReference>
<evidence type="ECO:0000256" key="4">
    <source>
        <dbReference type="ARBA" id="ARBA00022840"/>
    </source>
</evidence>
<evidence type="ECO:0000256" key="2">
    <source>
        <dbReference type="ARBA" id="ARBA00022741"/>
    </source>
</evidence>
<gene>
    <name evidence="9" type="primary">ywqD_3</name>
    <name evidence="9" type="ORF">Mal15_36730</name>
</gene>
<feature type="domain" description="AAA" evidence="8">
    <location>
        <begin position="584"/>
        <end position="716"/>
    </location>
</feature>
<evidence type="ECO:0000256" key="6">
    <source>
        <dbReference type="SAM" id="Coils"/>
    </source>
</evidence>
<dbReference type="PANTHER" id="PTHR32309">
    <property type="entry name" value="TYROSINE-PROTEIN KINASE"/>
    <property type="match status" value="1"/>
</dbReference>
<dbReference type="CDD" id="cd05387">
    <property type="entry name" value="BY-kinase"/>
    <property type="match status" value="1"/>
</dbReference>
<dbReference type="GO" id="GO:0004715">
    <property type="term" value="F:non-membrane spanning protein tyrosine kinase activity"/>
    <property type="evidence" value="ECO:0007669"/>
    <property type="project" value="UniProtKB-EC"/>
</dbReference>
<evidence type="ECO:0000256" key="1">
    <source>
        <dbReference type="ARBA" id="ARBA00022679"/>
    </source>
</evidence>
<dbReference type="Pfam" id="PF13614">
    <property type="entry name" value="AAA_31"/>
    <property type="match status" value="1"/>
</dbReference>
<protein>
    <submittedName>
        <fullName evidence="9">Tyrosine-protein kinase YwqD</fullName>
        <ecNumber evidence="9">2.7.10.2</ecNumber>
    </submittedName>
</protein>
<dbReference type="PANTHER" id="PTHR32309:SF31">
    <property type="entry name" value="CAPSULAR EXOPOLYSACCHARIDE FAMILY"/>
    <property type="match status" value="1"/>
</dbReference>
<keyword evidence="2" id="KW-0547">Nucleotide-binding</keyword>
<sequence>MNQSVVVSAPIARNQPKTEAKAFDPWLLWVTLRRCWYWAVPVGLVLACLAAFSVLATFEPRFRAQHLIEANQDYILYRDVFNTVRDLAGTEKTIFFDEIVLRPVLSDPELRAAPSLSDPEEAERNIRKNLNISHGGSRARMIVSYEDANREYAAKVCNAIVEAYMMQRKALDGRRVAILEELLDPEIDHWKGQVEQHKARVRELTIGMKGYDPGSPLGFSRNESRLALLNGYESQINDLRVDIFELEGKLQLEEMEQANHVKEDAGEFVPEAFIPPPSEVTRNVIGPGDIANYVNSDESVVEALQQIGRYEAQIVRMEDLGTWRLNQTHFAELKKKRDEWEATLKTAKAAAETKAATELEALADADYEHQQKQWEEKVAALRAAHEEKQRLDRQNRALVDAQLRTETTRQYRRMITEKKEKIKIIQRQLDQESEKFTTLLDDSAKLQFAQDDLRRASLLLNKLEDRKAAIKTERTQADAVRSVSPATPPGHPVEDIPVKKLLVASGGAFAIPLLLGLLWEFKTNRVTDTHVLDSSQAIAPVIGELARSPSTTASRGSKGRRIFQESVDTMRANIFLSKHTQHSRSIAIVSSMSGEGKSTAASQLAISLAKSSGKTVLLVDADMRCPDQHDHFGISLEPGLSGVLTNQATLDEAIQTELGDLIHILPAGRLKASPHRLMSPESMKSLVSDILDRYEYVIFDTAPVLSAGETLSVAASVDTTLVCAMRDVTRMDSVIRTTHRLESAGANVAGTIFSGVTPRQYAYRYGDYNYSNFTNLPGSAT</sequence>
<dbReference type="SUPFAM" id="SSF52540">
    <property type="entry name" value="P-loop containing nucleoside triphosphate hydrolases"/>
    <property type="match status" value="1"/>
</dbReference>
<keyword evidence="1 9" id="KW-0808">Transferase</keyword>
<evidence type="ECO:0000259" key="8">
    <source>
        <dbReference type="Pfam" id="PF13614"/>
    </source>
</evidence>
<dbReference type="InterPro" id="IPR025669">
    <property type="entry name" value="AAA_dom"/>
</dbReference>
<keyword evidence="6" id="KW-0175">Coiled coil</keyword>
<organism evidence="9 10">
    <name type="scientific">Stieleria maiorica</name>
    <dbReference type="NCBI Taxonomy" id="2795974"/>
    <lineage>
        <taxon>Bacteria</taxon>
        <taxon>Pseudomonadati</taxon>
        <taxon>Planctomycetota</taxon>
        <taxon>Planctomycetia</taxon>
        <taxon>Pirellulales</taxon>
        <taxon>Pirellulaceae</taxon>
        <taxon>Stieleria</taxon>
    </lineage>
</organism>
<keyword evidence="10" id="KW-1185">Reference proteome</keyword>
<accession>A0A5B9ML17</accession>
<keyword evidence="3 9" id="KW-0418">Kinase</keyword>
<dbReference type="GO" id="GO:0005524">
    <property type="term" value="F:ATP binding"/>
    <property type="evidence" value="ECO:0007669"/>
    <property type="project" value="UniProtKB-KW"/>
</dbReference>
<keyword evidence="4" id="KW-0067">ATP-binding</keyword>
<proteinExistence type="predicted"/>
<dbReference type="Gene3D" id="3.40.50.300">
    <property type="entry name" value="P-loop containing nucleotide triphosphate hydrolases"/>
    <property type="match status" value="1"/>
</dbReference>
<keyword evidence="5" id="KW-0829">Tyrosine-protein kinase</keyword>
<evidence type="ECO:0000313" key="10">
    <source>
        <dbReference type="Proteomes" id="UP000321353"/>
    </source>
</evidence>
<evidence type="ECO:0000313" key="9">
    <source>
        <dbReference type="EMBL" id="QEF99607.1"/>
    </source>
</evidence>